<protein>
    <submittedName>
        <fullName evidence="1">TBCC domain-containing protein 1-like</fullName>
    </submittedName>
</protein>
<dbReference type="InterPro" id="IPR039589">
    <property type="entry name" value="TBCC1"/>
</dbReference>
<dbReference type="AlphaFoldDB" id="A0A2K3L5N2"/>
<sequence>VAPFNTFYSQLEEHMNEVGVLPTVNRWDEPIALGIVDPHDSLSHPAGVSDVQTESATRVDPDQFTNFVIPNWLGGESTGSTKDNPFTLPEAYMASQQRNEKNLGEIRQLLREAPLEESRKRELSSALHVYFKDWLYVVTISLVPDVEPPTMLTIVVPVSLANSLVHVMWNLLLQIDH</sequence>
<dbReference type="ExpressionAtlas" id="A0A2K3L5N2">
    <property type="expression patterns" value="baseline"/>
</dbReference>
<comment type="caution">
    <text evidence="1">The sequence shown here is derived from an EMBL/GenBank/DDBJ whole genome shotgun (WGS) entry which is preliminary data.</text>
</comment>
<dbReference type="STRING" id="57577.A0A2K3L5N2"/>
<evidence type="ECO:0000313" key="1">
    <source>
        <dbReference type="EMBL" id="PNX73844.1"/>
    </source>
</evidence>
<dbReference type="PANTHER" id="PTHR16052">
    <property type="entry name" value="TBCC DOMAIN-CONTAINING PROTEIN 1"/>
    <property type="match status" value="1"/>
</dbReference>
<reference evidence="1 2" key="2">
    <citation type="journal article" date="2017" name="Front. Plant Sci.">
        <title>Gene Classification and Mining of Molecular Markers Useful in Red Clover (Trifolium pratense) Breeding.</title>
        <authorList>
            <person name="Istvanek J."/>
            <person name="Dluhosova J."/>
            <person name="Dluhos P."/>
            <person name="Patkova L."/>
            <person name="Nedelnik J."/>
            <person name="Repkova J."/>
        </authorList>
    </citation>
    <scope>NUCLEOTIDE SEQUENCE [LARGE SCALE GENOMIC DNA]</scope>
    <source>
        <strain evidence="2">cv. Tatra</strain>
        <tissue evidence="1">Young leaves</tissue>
    </source>
</reference>
<dbReference type="PANTHER" id="PTHR16052:SF0">
    <property type="entry name" value="TBCC DOMAIN-CONTAINING PROTEIN 1"/>
    <property type="match status" value="1"/>
</dbReference>
<proteinExistence type="predicted"/>
<organism evidence="1 2">
    <name type="scientific">Trifolium pratense</name>
    <name type="common">Red clover</name>
    <dbReference type="NCBI Taxonomy" id="57577"/>
    <lineage>
        <taxon>Eukaryota</taxon>
        <taxon>Viridiplantae</taxon>
        <taxon>Streptophyta</taxon>
        <taxon>Embryophyta</taxon>
        <taxon>Tracheophyta</taxon>
        <taxon>Spermatophyta</taxon>
        <taxon>Magnoliopsida</taxon>
        <taxon>eudicotyledons</taxon>
        <taxon>Gunneridae</taxon>
        <taxon>Pentapetalae</taxon>
        <taxon>rosids</taxon>
        <taxon>fabids</taxon>
        <taxon>Fabales</taxon>
        <taxon>Fabaceae</taxon>
        <taxon>Papilionoideae</taxon>
        <taxon>50 kb inversion clade</taxon>
        <taxon>NPAAA clade</taxon>
        <taxon>Hologalegina</taxon>
        <taxon>IRL clade</taxon>
        <taxon>Trifolieae</taxon>
        <taxon>Trifolium</taxon>
    </lineage>
</organism>
<reference evidence="1 2" key="1">
    <citation type="journal article" date="2014" name="Am. J. Bot.">
        <title>Genome assembly and annotation for red clover (Trifolium pratense; Fabaceae).</title>
        <authorList>
            <person name="Istvanek J."/>
            <person name="Jaros M."/>
            <person name="Krenek A."/>
            <person name="Repkova J."/>
        </authorList>
    </citation>
    <scope>NUCLEOTIDE SEQUENCE [LARGE SCALE GENOMIC DNA]</scope>
    <source>
        <strain evidence="2">cv. Tatra</strain>
        <tissue evidence="1">Young leaves</tissue>
    </source>
</reference>
<name>A0A2K3L5N2_TRIPR</name>
<evidence type="ECO:0000313" key="2">
    <source>
        <dbReference type="Proteomes" id="UP000236291"/>
    </source>
</evidence>
<dbReference type="EMBL" id="ASHM01026641">
    <property type="protein sequence ID" value="PNX73844.1"/>
    <property type="molecule type" value="Genomic_DNA"/>
</dbReference>
<dbReference type="Proteomes" id="UP000236291">
    <property type="component" value="Unassembled WGS sequence"/>
</dbReference>
<accession>A0A2K3L5N2</accession>
<feature type="non-terminal residue" evidence="1">
    <location>
        <position position="1"/>
    </location>
</feature>
<gene>
    <name evidence="1" type="ORF">L195_g029752</name>
</gene>